<organism evidence="2 3">
    <name type="scientific">Linum trigynum</name>
    <dbReference type="NCBI Taxonomy" id="586398"/>
    <lineage>
        <taxon>Eukaryota</taxon>
        <taxon>Viridiplantae</taxon>
        <taxon>Streptophyta</taxon>
        <taxon>Embryophyta</taxon>
        <taxon>Tracheophyta</taxon>
        <taxon>Spermatophyta</taxon>
        <taxon>Magnoliopsida</taxon>
        <taxon>eudicotyledons</taxon>
        <taxon>Gunneridae</taxon>
        <taxon>Pentapetalae</taxon>
        <taxon>rosids</taxon>
        <taxon>fabids</taxon>
        <taxon>Malpighiales</taxon>
        <taxon>Linaceae</taxon>
        <taxon>Linum</taxon>
    </lineage>
</organism>
<evidence type="ECO:0000256" key="1">
    <source>
        <dbReference type="SAM" id="MobiDB-lite"/>
    </source>
</evidence>
<keyword evidence="3" id="KW-1185">Reference proteome</keyword>
<dbReference type="AlphaFoldDB" id="A0AAV2CW17"/>
<proteinExistence type="predicted"/>
<protein>
    <submittedName>
        <fullName evidence="2">Uncharacterized protein</fullName>
    </submittedName>
</protein>
<reference evidence="2 3" key="1">
    <citation type="submission" date="2024-04" db="EMBL/GenBank/DDBJ databases">
        <authorList>
            <person name="Fracassetti M."/>
        </authorList>
    </citation>
    <scope>NUCLEOTIDE SEQUENCE [LARGE SCALE GENOMIC DNA]</scope>
</reference>
<dbReference type="Proteomes" id="UP001497516">
    <property type="component" value="Chromosome 10"/>
</dbReference>
<gene>
    <name evidence="2" type="ORF">LTRI10_LOCUS8135</name>
</gene>
<evidence type="ECO:0000313" key="3">
    <source>
        <dbReference type="Proteomes" id="UP001497516"/>
    </source>
</evidence>
<feature type="compositionally biased region" description="Basic and acidic residues" evidence="1">
    <location>
        <begin position="1"/>
        <end position="19"/>
    </location>
</feature>
<name>A0AAV2CW17_9ROSI</name>
<evidence type="ECO:0000313" key="2">
    <source>
        <dbReference type="EMBL" id="CAL1360718.1"/>
    </source>
</evidence>
<accession>A0AAV2CW17</accession>
<feature type="region of interest" description="Disordered" evidence="1">
    <location>
        <begin position="1"/>
        <end position="76"/>
    </location>
</feature>
<sequence>MRHERRVRDAKPCPKMTRETRRKVVGRSPESRRKWPAMEAAKDGGNGRQQRTAAGAAAGGGGRLSTSTKEERGERK</sequence>
<dbReference type="EMBL" id="OZ034814">
    <property type="protein sequence ID" value="CAL1360718.1"/>
    <property type="molecule type" value="Genomic_DNA"/>
</dbReference>